<dbReference type="NCBIfam" id="NF033611">
    <property type="entry name" value="SAVED"/>
    <property type="match status" value="1"/>
</dbReference>
<dbReference type="EMBL" id="PYXZ01000016">
    <property type="protein sequence ID" value="PUA78931.1"/>
    <property type="molecule type" value="Genomic_DNA"/>
</dbReference>
<name>A0A2R7YRG7_9ACTN</name>
<dbReference type="InterPro" id="IPR040836">
    <property type="entry name" value="SAVED"/>
</dbReference>
<sequence length="398" mass="43875">MPDPRQPAESPVDSRNTTVKRDRITDSVRNALWARTAGRCTICNRRLLGDHRTYLHSVLLAELAHNIGATDGDASPRSVENDGVDDTEAEENLLLLCHDCHKIIDHSDHIDFFPPEKLRQIKEAFERRIEMVTEHGGLTRTAALRVGCMIRGALAMASQREVAETLLAVNYLGLVETQRSGDFTCRIGGSAGGRGFWDAAQQSIDDVVAQVHQAIASGDVEHISVFAIAPVPLLVYLGSHLDDKTPTRLFQKHRDQFVGWSWTDQGDPVDFEVTSSDAESSAENVVLVCALTSEVNRTAFPDTLDGAPVIEVRPADTSPKPTLLAHEQSLINFGEQWRVALATAEARFPNANRWHLIASAPVTASIESGRAFVRNIHPPVTVYERSEHAYEAVLRVNE</sequence>
<feature type="domain" description="SMODS-associated and fused to various effectors" evidence="1">
    <location>
        <begin position="209"/>
        <end position="394"/>
    </location>
</feature>
<comment type="caution">
    <text evidence="2">The sequence shown here is derived from an EMBL/GenBank/DDBJ whole genome shotgun (WGS) entry which is preliminary data.</text>
</comment>
<protein>
    <recommendedName>
        <fullName evidence="1">SMODS-associated and fused to various effectors domain-containing protein</fullName>
    </recommendedName>
</protein>
<accession>A0A2R7YRG7</accession>
<evidence type="ECO:0000259" key="1">
    <source>
        <dbReference type="Pfam" id="PF18145"/>
    </source>
</evidence>
<gene>
    <name evidence="2" type="ORF">C7S10_21855</name>
</gene>
<evidence type="ECO:0000313" key="2">
    <source>
        <dbReference type="EMBL" id="PUA78931.1"/>
    </source>
</evidence>
<dbReference type="Pfam" id="PF18145">
    <property type="entry name" value="SAVED"/>
    <property type="match status" value="1"/>
</dbReference>
<keyword evidence="3" id="KW-1185">Reference proteome</keyword>
<organism evidence="2 3">
    <name type="scientific">Nocardioides currus</name>
    <dbReference type="NCBI Taxonomy" id="2133958"/>
    <lineage>
        <taxon>Bacteria</taxon>
        <taxon>Bacillati</taxon>
        <taxon>Actinomycetota</taxon>
        <taxon>Actinomycetes</taxon>
        <taxon>Propionibacteriales</taxon>
        <taxon>Nocardioidaceae</taxon>
        <taxon>Nocardioides</taxon>
    </lineage>
</organism>
<dbReference type="RefSeq" id="WP_108347058.1">
    <property type="nucleotide sequence ID" value="NZ_PYXZ01000016.1"/>
</dbReference>
<evidence type="ECO:0000313" key="3">
    <source>
        <dbReference type="Proteomes" id="UP000244867"/>
    </source>
</evidence>
<proteinExistence type="predicted"/>
<reference evidence="2 3" key="1">
    <citation type="submission" date="2018-03" db="EMBL/GenBank/DDBJ databases">
        <authorList>
            <person name="Keele B.F."/>
        </authorList>
    </citation>
    <scope>NUCLEOTIDE SEQUENCE [LARGE SCALE GENOMIC DNA]</scope>
    <source>
        <strain evidence="2 3">IB-3</strain>
    </source>
</reference>
<dbReference type="AlphaFoldDB" id="A0A2R7YRG7"/>
<dbReference type="OrthoDB" id="5379188at2"/>
<dbReference type="Proteomes" id="UP000244867">
    <property type="component" value="Unassembled WGS sequence"/>
</dbReference>